<dbReference type="EMBL" id="BAAAOQ010000003">
    <property type="protein sequence ID" value="GAA2192774.1"/>
    <property type="molecule type" value="Genomic_DNA"/>
</dbReference>
<dbReference type="RefSeq" id="WP_346162193.1">
    <property type="nucleotide sequence ID" value="NZ_BAAAOQ010000003.1"/>
</dbReference>
<dbReference type="Proteomes" id="UP001501391">
    <property type="component" value="Unassembled WGS sequence"/>
</dbReference>
<evidence type="ECO:0000259" key="1">
    <source>
        <dbReference type="SMART" id="SM00974"/>
    </source>
</evidence>
<gene>
    <name evidence="2" type="ORF">GCM10009787_11810</name>
</gene>
<dbReference type="InterPro" id="IPR018306">
    <property type="entry name" value="Phage_T5_Orf172_DNA-bd"/>
</dbReference>
<dbReference type="Pfam" id="PF13455">
    <property type="entry name" value="MUG113"/>
    <property type="match status" value="1"/>
</dbReference>
<comment type="caution">
    <text evidence="2">The sequence shown here is derived from an EMBL/GenBank/DDBJ whole genome shotgun (WGS) entry which is preliminary data.</text>
</comment>
<accession>A0ABN3BD51</accession>
<reference evidence="2 3" key="1">
    <citation type="journal article" date="2019" name="Int. J. Syst. Evol. Microbiol.">
        <title>The Global Catalogue of Microorganisms (GCM) 10K type strain sequencing project: providing services to taxonomists for standard genome sequencing and annotation.</title>
        <authorList>
            <consortium name="The Broad Institute Genomics Platform"/>
            <consortium name="The Broad Institute Genome Sequencing Center for Infectious Disease"/>
            <person name="Wu L."/>
            <person name="Ma J."/>
        </authorList>
    </citation>
    <scope>NUCLEOTIDE SEQUENCE [LARGE SCALE GENOMIC DNA]</scope>
    <source>
        <strain evidence="2 3">JCM 14924</strain>
    </source>
</reference>
<protein>
    <recommendedName>
        <fullName evidence="1">Bacteriophage T5 Orf172 DNA-binding domain-containing protein</fullName>
    </recommendedName>
</protein>
<organism evidence="2 3">
    <name type="scientific">Streptomyces bangladeshensis</name>
    <dbReference type="NCBI Taxonomy" id="295352"/>
    <lineage>
        <taxon>Bacteria</taxon>
        <taxon>Bacillati</taxon>
        <taxon>Actinomycetota</taxon>
        <taxon>Actinomycetes</taxon>
        <taxon>Kitasatosporales</taxon>
        <taxon>Streptomycetaceae</taxon>
        <taxon>Streptomyces</taxon>
    </lineage>
</organism>
<name>A0ABN3BD51_9ACTN</name>
<feature type="domain" description="Bacteriophage T5 Orf172 DNA-binding" evidence="1">
    <location>
        <begin position="11"/>
        <end position="83"/>
    </location>
</feature>
<sequence length="202" mass="23071">MPEEVVYVLGTPGSNTVKIGRTTNLAKRVAEIQRMSPVPLAALWHCPGGHELERRLHRHFADLRSHGEWFVFRRDAVQLIRWAVEDEPWNRQKVSLKKAKKKAKPERLVPIARVPLSESNPELDALINERVAQIVRAVKEIADPVEMYKETLRVDAWAKKTFSEMSQAAVLNLKRKGHTWREIGEMLGVSGARAEQISRCAR</sequence>
<proteinExistence type="predicted"/>
<evidence type="ECO:0000313" key="2">
    <source>
        <dbReference type="EMBL" id="GAA2192774.1"/>
    </source>
</evidence>
<keyword evidence="3" id="KW-1185">Reference proteome</keyword>
<evidence type="ECO:0000313" key="3">
    <source>
        <dbReference type="Proteomes" id="UP001501391"/>
    </source>
</evidence>
<dbReference type="SMART" id="SM00974">
    <property type="entry name" value="T5orf172"/>
    <property type="match status" value="1"/>
</dbReference>